<dbReference type="AlphaFoldDB" id="A0A813KKQ7"/>
<dbReference type="EMBL" id="CAJNNW010030536">
    <property type="protein sequence ID" value="CAE8703721.1"/>
    <property type="molecule type" value="Genomic_DNA"/>
</dbReference>
<feature type="non-terminal residue" evidence="2">
    <location>
        <position position="155"/>
    </location>
</feature>
<evidence type="ECO:0000313" key="3">
    <source>
        <dbReference type="Proteomes" id="UP000626109"/>
    </source>
</evidence>
<accession>A0A813KKQ7</accession>
<reference evidence="2" key="1">
    <citation type="submission" date="2021-02" db="EMBL/GenBank/DDBJ databases">
        <authorList>
            <person name="Dougan E. K."/>
            <person name="Rhodes N."/>
            <person name="Thang M."/>
            <person name="Chan C."/>
        </authorList>
    </citation>
    <scope>NUCLEOTIDE SEQUENCE</scope>
</reference>
<comment type="caution">
    <text evidence="2">The sequence shown here is derived from an EMBL/GenBank/DDBJ whole genome shotgun (WGS) entry which is preliminary data.</text>
</comment>
<name>A0A813KKQ7_POLGL</name>
<protein>
    <submittedName>
        <fullName evidence="2">Uncharacterized protein</fullName>
    </submittedName>
</protein>
<organism evidence="2 3">
    <name type="scientific">Polarella glacialis</name>
    <name type="common">Dinoflagellate</name>
    <dbReference type="NCBI Taxonomy" id="89957"/>
    <lineage>
        <taxon>Eukaryota</taxon>
        <taxon>Sar</taxon>
        <taxon>Alveolata</taxon>
        <taxon>Dinophyceae</taxon>
        <taxon>Suessiales</taxon>
        <taxon>Suessiaceae</taxon>
        <taxon>Polarella</taxon>
    </lineage>
</organism>
<evidence type="ECO:0000313" key="2">
    <source>
        <dbReference type="EMBL" id="CAE8703721.1"/>
    </source>
</evidence>
<sequence>MAAMEVDSAAQDLPNCGPSQPKQEQQQEKETDCKRRRLRWNSLGTAADEADKAASSVEEVLSKLAQCAFPLPRPPSDAATLLIEFGNAASLLSGALKQLDISPENSTALQLRTTLLHVLVALTAAAPTDGHRGSPSEDAELKNEMKKESGETLAE</sequence>
<feature type="region of interest" description="Disordered" evidence="1">
    <location>
        <begin position="125"/>
        <end position="155"/>
    </location>
</feature>
<proteinExistence type="predicted"/>
<gene>
    <name evidence="2" type="ORF">PGLA2088_LOCUS32936</name>
</gene>
<dbReference type="Proteomes" id="UP000626109">
    <property type="component" value="Unassembled WGS sequence"/>
</dbReference>
<feature type="compositionally biased region" description="Basic and acidic residues" evidence="1">
    <location>
        <begin position="129"/>
        <end position="155"/>
    </location>
</feature>
<evidence type="ECO:0000256" key="1">
    <source>
        <dbReference type="SAM" id="MobiDB-lite"/>
    </source>
</evidence>
<feature type="region of interest" description="Disordered" evidence="1">
    <location>
        <begin position="1"/>
        <end position="36"/>
    </location>
</feature>